<protein>
    <submittedName>
        <fullName evidence="2">Uncharacterized protein</fullName>
    </submittedName>
</protein>
<dbReference type="Proteomes" id="UP000712281">
    <property type="component" value="Unassembled WGS sequence"/>
</dbReference>
<feature type="compositionally biased region" description="Basic and acidic residues" evidence="1">
    <location>
        <begin position="39"/>
        <end position="83"/>
    </location>
</feature>
<gene>
    <name evidence="2" type="ORF">F2Q68_00015138</name>
</gene>
<evidence type="ECO:0000256" key="1">
    <source>
        <dbReference type="SAM" id="MobiDB-lite"/>
    </source>
</evidence>
<evidence type="ECO:0000313" key="3">
    <source>
        <dbReference type="Proteomes" id="UP000712281"/>
    </source>
</evidence>
<dbReference type="EMBL" id="QGKW02001940">
    <property type="protein sequence ID" value="KAF2557771.1"/>
    <property type="molecule type" value="Genomic_DNA"/>
</dbReference>
<organism evidence="2 3">
    <name type="scientific">Brassica cretica</name>
    <name type="common">Mustard</name>
    <dbReference type="NCBI Taxonomy" id="69181"/>
    <lineage>
        <taxon>Eukaryota</taxon>
        <taxon>Viridiplantae</taxon>
        <taxon>Streptophyta</taxon>
        <taxon>Embryophyta</taxon>
        <taxon>Tracheophyta</taxon>
        <taxon>Spermatophyta</taxon>
        <taxon>Magnoliopsida</taxon>
        <taxon>eudicotyledons</taxon>
        <taxon>Gunneridae</taxon>
        <taxon>Pentapetalae</taxon>
        <taxon>rosids</taxon>
        <taxon>malvids</taxon>
        <taxon>Brassicales</taxon>
        <taxon>Brassicaceae</taxon>
        <taxon>Brassiceae</taxon>
        <taxon>Brassica</taxon>
    </lineage>
</organism>
<name>A0A8S9HF14_BRACR</name>
<evidence type="ECO:0000313" key="2">
    <source>
        <dbReference type="EMBL" id="KAF2557771.1"/>
    </source>
</evidence>
<sequence>MPKLLIRPLDHAYGISGLMVRTEPRLCLAIKRPSSPMQDRGRYNPKDEDLRRKLDQSNAEDLRKKHDQSKAEDLRKKLDRSKAEDRRLKIIQANVEDLQKKLSQA</sequence>
<proteinExistence type="predicted"/>
<feature type="region of interest" description="Disordered" evidence="1">
    <location>
        <begin position="31"/>
        <end position="83"/>
    </location>
</feature>
<reference evidence="2" key="1">
    <citation type="submission" date="2019-12" db="EMBL/GenBank/DDBJ databases">
        <title>Genome sequencing and annotation of Brassica cretica.</title>
        <authorList>
            <person name="Studholme D.J."/>
            <person name="Sarris P.F."/>
        </authorList>
    </citation>
    <scope>NUCLEOTIDE SEQUENCE</scope>
    <source>
        <strain evidence="2">PFS-001/15</strain>
        <tissue evidence="2">Leaf</tissue>
    </source>
</reference>
<accession>A0A8S9HF14</accession>
<dbReference type="AlphaFoldDB" id="A0A8S9HF14"/>
<comment type="caution">
    <text evidence="2">The sequence shown here is derived from an EMBL/GenBank/DDBJ whole genome shotgun (WGS) entry which is preliminary data.</text>
</comment>